<dbReference type="SUPFAM" id="SSF52833">
    <property type="entry name" value="Thioredoxin-like"/>
    <property type="match status" value="1"/>
</dbReference>
<dbReference type="InterPro" id="IPR013740">
    <property type="entry name" value="Redoxin"/>
</dbReference>
<dbReference type="Proteomes" id="UP000182409">
    <property type="component" value="Unassembled WGS sequence"/>
</dbReference>
<dbReference type="PROSITE" id="PS51352">
    <property type="entry name" value="THIOREDOXIN_2"/>
    <property type="match status" value="1"/>
</dbReference>
<protein>
    <submittedName>
        <fullName evidence="2">Peroxiredoxin</fullName>
    </submittedName>
</protein>
<evidence type="ECO:0000313" key="3">
    <source>
        <dbReference type="Proteomes" id="UP000182409"/>
    </source>
</evidence>
<reference evidence="2 3" key="1">
    <citation type="submission" date="2016-10" db="EMBL/GenBank/DDBJ databases">
        <authorList>
            <person name="de Groot N.N."/>
        </authorList>
    </citation>
    <scope>NUCLEOTIDE SEQUENCE [LARGE SCALE GENOMIC DNA]</scope>
    <source>
        <strain evidence="2 3">AB35.6</strain>
    </source>
</reference>
<dbReference type="PANTHER" id="PTHR42852">
    <property type="entry name" value="THIOL:DISULFIDE INTERCHANGE PROTEIN DSBE"/>
    <property type="match status" value="1"/>
</dbReference>
<dbReference type="InterPro" id="IPR050553">
    <property type="entry name" value="Thioredoxin_ResA/DsbE_sf"/>
</dbReference>
<dbReference type="InterPro" id="IPR013766">
    <property type="entry name" value="Thioredoxin_domain"/>
</dbReference>
<dbReference type="PANTHER" id="PTHR42852:SF13">
    <property type="entry name" value="PROTEIN DIPZ"/>
    <property type="match status" value="1"/>
</dbReference>
<dbReference type="InterPro" id="IPR036249">
    <property type="entry name" value="Thioredoxin-like_sf"/>
</dbReference>
<sequence>MAAALLLTGCNRGDHPQQIAETAPDFTIQDGSQSVRLSQFRGKVVVLNFWATWCAPCIDELPSLQALQRARPDVQVLAVSIDDDPAAYAKFLKQYDMSILSIRTGMEGANLKYGSVRPPETFLIDRGGMIRRKFIGPQQWTNPEILGYLQKIS</sequence>
<evidence type="ECO:0000259" key="1">
    <source>
        <dbReference type="PROSITE" id="PS51352"/>
    </source>
</evidence>
<gene>
    <name evidence="2" type="ORF">SAMN05443244_0518</name>
</gene>
<dbReference type="AlphaFoldDB" id="A0A1H4JC32"/>
<evidence type="ECO:0000313" key="2">
    <source>
        <dbReference type="EMBL" id="SEB43880.1"/>
    </source>
</evidence>
<dbReference type="Pfam" id="PF08534">
    <property type="entry name" value="Redoxin"/>
    <property type="match status" value="1"/>
</dbReference>
<organism evidence="2 3">
    <name type="scientific">Terriglobus roseus</name>
    <dbReference type="NCBI Taxonomy" id="392734"/>
    <lineage>
        <taxon>Bacteria</taxon>
        <taxon>Pseudomonadati</taxon>
        <taxon>Acidobacteriota</taxon>
        <taxon>Terriglobia</taxon>
        <taxon>Terriglobales</taxon>
        <taxon>Acidobacteriaceae</taxon>
        <taxon>Terriglobus</taxon>
    </lineage>
</organism>
<dbReference type="Gene3D" id="3.40.30.10">
    <property type="entry name" value="Glutaredoxin"/>
    <property type="match status" value="1"/>
</dbReference>
<proteinExistence type="predicted"/>
<name>A0A1H4JC32_9BACT</name>
<accession>A0A1H4JC32</accession>
<feature type="domain" description="Thioredoxin" evidence="1">
    <location>
        <begin position="17"/>
        <end position="153"/>
    </location>
</feature>
<dbReference type="CDD" id="cd02966">
    <property type="entry name" value="TlpA_like_family"/>
    <property type="match status" value="1"/>
</dbReference>
<dbReference type="GO" id="GO:0016491">
    <property type="term" value="F:oxidoreductase activity"/>
    <property type="evidence" value="ECO:0007669"/>
    <property type="project" value="InterPro"/>
</dbReference>
<dbReference type="EMBL" id="FNSD01000001">
    <property type="protein sequence ID" value="SEB43880.1"/>
    <property type="molecule type" value="Genomic_DNA"/>
</dbReference>